<name>A0ACC6M5H5_9BACI</name>
<accession>A0ACC6M5H5</accession>
<dbReference type="Proteomes" id="UP001277972">
    <property type="component" value="Unassembled WGS sequence"/>
</dbReference>
<evidence type="ECO:0000313" key="1">
    <source>
        <dbReference type="EMBL" id="MDX8046032.1"/>
    </source>
</evidence>
<gene>
    <name evidence="1" type="ORF">SH601_08525</name>
</gene>
<proteinExistence type="predicted"/>
<dbReference type="EMBL" id="JAWZSR010000004">
    <property type="protein sequence ID" value="MDX8046032.1"/>
    <property type="molecule type" value="Genomic_DNA"/>
</dbReference>
<evidence type="ECO:0000313" key="2">
    <source>
        <dbReference type="Proteomes" id="UP001277972"/>
    </source>
</evidence>
<dbReference type="EC" id="2.5.1.10" evidence="1"/>
<keyword evidence="1" id="KW-0808">Transferase</keyword>
<keyword evidence="2" id="KW-1185">Reference proteome</keyword>
<sequence length="294" mass="32947">MNRSLQSFLAQEQQEVNAALNKYIKQLNIPDRLRESVLYSIEAGGKRLRPILMKLTCEGFGGDVKKIYPAAIALEMIHTYSLIHDDLPAMDDDTYRRGKLTNHKKFDEATAILAGDGLLTNSFHVITSSDLYTDSEKLFIIDKLAKASGLEGMVAGQYMDMMAENQQITIEELESIHRLKTGRLISFAIEIGGFLANVSEEMLCKLKEFAEYQGIIFQIQDDILDVEGEQELIGKQVGSDINNDKSTYPSILGLQGAKHYKQQYVNQSNECLTALDLINANIAILAQYLADRNQ</sequence>
<comment type="caution">
    <text evidence="1">The sequence shown here is derived from an EMBL/GenBank/DDBJ whole genome shotgun (WGS) entry which is preliminary data.</text>
</comment>
<protein>
    <submittedName>
        <fullName evidence="1">Farnesyl diphosphate synthase</fullName>
        <ecNumber evidence="1">2.5.1.10</ecNumber>
    </submittedName>
</protein>
<reference evidence="1" key="1">
    <citation type="submission" date="2023-11" db="EMBL/GenBank/DDBJ databases">
        <title>Gracilibacillus pellucida a moderately halophilic bacterium isolated from saline soil in Xinjiang province.</title>
        <authorList>
            <person name="Zhang Z."/>
            <person name="Tan F."/>
            <person name="Wang Y."/>
            <person name="Xia M."/>
        </authorList>
    </citation>
    <scope>NUCLEOTIDE SEQUENCE</scope>
    <source>
        <strain evidence="1">S3-1-1</strain>
    </source>
</reference>
<organism evidence="1 2">
    <name type="scientific">Gracilibacillus pellucidus</name>
    <dbReference type="NCBI Taxonomy" id="3095368"/>
    <lineage>
        <taxon>Bacteria</taxon>
        <taxon>Bacillati</taxon>
        <taxon>Bacillota</taxon>
        <taxon>Bacilli</taxon>
        <taxon>Bacillales</taxon>
        <taxon>Bacillaceae</taxon>
        <taxon>Gracilibacillus</taxon>
    </lineage>
</organism>